<dbReference type="PROSITE" id="PS00175">
    <property type="entry name" value="PG_MUTASE"/>
    <property type="match status" value="1"/>
</dbReference>
<proteinExistence type="predicted"/>
<dbReference type="Proteomes" id="UP001519362">
    <property type="component" value="Unassembled WGS sequence"/>
</dbReference>
<dbReference type="SMART" id="SM00855">
    <property type="entry name" value="PGAM"/>
    <property type="match status" value="1"/>
</dbReference>
<evidence type="ECO:0000313" key="1">
    <source>
        <dbReference type="EMBL" id="MBP2435827.1"/>
    </source>
</evidence>
<dbReference type="Pfam" id="PF00300">
    <property type="entry name" value="His_Phos_1"/>
    <property type="match status" value="1"/>
</dbReference>
<protein>
    <submittedName>
        <fullName evidence="1">Broad specificity phosphatase PhoE</fullName>
    </submittedName>
</protein>
<dbReference type="SUPFAM" id="SSF53254">
    <property type="entry name" value="Phosphoglycerate mutase-like"/>
    <property type="match status" value="1"/>
</dbReference>
<reference evidence="1 2" key="1">
    <citation type="submission" date="2021-03" db="EMBL/GenBank/DDBJ databases">
        <title>Sequencing the genomes of 1000 actinobacteria strains.</title>
        <authorList>
            <person name="Klenk H.-P."/>
        </authorList>
    </citation>
    <scope>NUCLEOTIDE SEQUENCE [LARGE SCALE GENOMIC DNA]</scope>
    <source>
        <strain evidence="1 2">DSM 24221</strain>
    </source>
</reference>
<gene>
    <name evidence="1" type="ORF">JOF34_000413</name>
</gene>
<dbReference type="InterPro" id="IPR029033">
    <property type="entry name" value="His_PPase_superfam"/>
</dbReference>
<keyword evidence="2" id="KW-1185">Reference proteome</keyword>
<dbReference type="RefSeq" id="WP_165131828.1">
    <property type="nucleotide sequence ID" value="NZ_CP049253.1"/>
</dbReference>
<dbReference type="PANTHER" id="PTHR48100">
    <property type="entry name" value="BROAD-SPECIFICITY PHOSPHATASE YOR283W-RELATED"/>
    <property type="match status" value="1"/>
</dbReference>
<dbReference type="EMBL" id="JAGIOL010000001">
    <property type="protein sequence ID" value="MBP2435827.1"/>
    <property type="molecule type" value="Genomic_DNA"/>
</dbReference>
<sequence>MTVIALLRHGQTEWNRARRVQGRSDIPLNETGRAQAAAAAEALRGGEYTRITASPLLRAKETAEIIGQSLGLGEPALFDGLMERCYGEAEGMDVSTYWETYAGGKVVPGAETDDEVLARAVQTLIDIAAGGPEDEHVIAVAHGGLIRRVLEHASDGRYPLPNERIENGSQQIIEVTGSEFRVLSYVGV</sequence>
<dbReference type="CDD" id="cd07067">
    <property type="entry name" value="HP_PGM_like"/>
    <property type="match status" value="1"/>
</dbReference>
<evidence type="ECO:0000313" key="2">
    <source>
        <dbReference type="Proteomes" id="UP001519362"/>
    </source>
</evidence>
<dbReference type="PANTHER" id="PTHR48100:SF59">
    <property type="entry name" value="ADENOSYLCOBALAMIN_ALPHA-RIBAZOLE PHOSPHATASE"/>
    <property type="match status" value="1"/>
</dbReference>
<dbReference type="Gene3D" id="3.40.50.1240">
    <property type="entry name" value="Phosphoglycerate mutase-like"/>
    <property type="match status" value="1"/>
</dbReference>
<dbReference type="InterPro" id="IPR050275">
    <property type="entry name" value="PGM_Phosphatase"/>
</dbReference>
<dbReference type="InterPro" id="IPR013078">
    <property type="entry name" value="His_Pase_superF_clade-1"/>
</dbReference>
<accession>A0ABS4ZF34</accession>
<organism evidence="1 2">
    <name type="scientific">Microbacterium amylolyticum</name>
    <dbReference type="NCBI Taxonomy" id="936337"/>
    <lineage>
        <taxon>Bacteria</taxon>
        <taxon>Bacillati</taxon>
        <taxon>Actinomycetota</taxon>
        <taxon>Actinomycetes</taxon>
        <taxon>Micrococcales</taxon>
        <taxon>Microbacteriaceae</taxon>
        <taxon>Microbacterium</taxon>
    </lineage>
</organism>
<comment type="caution">
    <text evidence="1">The sequence shown here is derived from an EMBL/GenBank/DDBJ whole genome shotgun (WGS) entry which is preliminary data.</text>
</comment>
<dbReference type="InterPro" id="IPR001345">
    <property type="entry name" value="PG/BPGM_mutase_AS"/>
</dbReference>
<name>A0ABS4ZF34_9MICO</name>